<dbReference type="GO" id="GO:0005546">
    <property type="term" value="F:phosphatidylinositol-4,5-bisphosphate binding"/>
    <property type="evidence" value="ECO:0007669"/>
    <property type="project" value="TreeGrafter"/>
</dbReference>
<evidence type="ECO:0000256" key="8">
    <source>
        <dbReference type="ARBA" id="ARBA00023329"/>
    </source>
</evidence>
<dbReference type="OMA" id="HHYSSFL"/>
<dbReference type="GO" id="GO:0032050">
    <property type="term" value="F:clathrin heavy chain binding"/>
    <property type="evidence" value="ECO:0007669"/>
    <property type="project" value="TreeGrafter"/>
</dbReference>
<evidence type="ECO:0000256" key="7">
    <source>
        <dbReference type="ARBA" id="ARBA00023176"/>
    </source>
</evidence>
<dbReference type="InterPro" id="IPR045192">
    <property type="entry name" value="AP180-like"/>
</dbReference>
<dbReference type="SUPFAM" id="SSF48464">
    <property type="entry name" value="ENTH/VHS domain"/>
    <property type="match status" value="1"/>
</dbReference>
<feature type="domain" description="ENTH" evidence="9">
    <location>
        <begin position="25"/>
        <end position="156"/>
    </location>
</feature>
<dbReference type="PANTHER" id="PTHR22951">
    <property type="entry name" value="CLATHRIN ASSEMBLY PROTEIN"/>
    <property type="match status" value="1"/>
</dbReference>
<keyword evidence="8" id="KW-0968">Cytoplasmic vesicle</keyword>
<comment type="caution">
    <text evidence="10">The sequence shown here is derived from an EMBL/GenBank/DDBJ whole genome shotgun (WGS) entry which is preliminary data.</text>
</comment>
<dbReference type="STRING" id="59895.A0A103XT45"/>
<dbReference type="InterPro" id="IPR011417">
    <property type="entry name" value="ANTH_dom"/>
</dbReference>
<comment type="subcellular location">
    <subcellularLocation>
        <location evidence="1">Cytoplasmic vesicle</location>
        <location evidence="1">Clathrin-coated vesicle</location>
    </subcellularLocation>
    <subcellularLocation>
        <location evidence="2">Golgi apparatus</location>
    </subcellularLocation>
    <subcellularLocation>
        <location evidence="3">Membrane</location>
        <location evidence="3">Clathrin-coated pit</location>
    </subcellularLocation>
</comment>
<dbReference type="InterPro" id="IPR014712">
    <property type="entry name" value="ANTH_dom_sf"/>
</dbReference>
<dbReference type="GO" id="GO:0000149">
    <property type="term" value="F:SNARE binding"/>
    <property type="evidence" value="ECO:0007669"/>
    <property type="project" value="TreeGrafter"/>
</dbReference>
<dbReference type="PROSITE" id="PS50942">
    <property type="entry name" value="ENTH"/>
    <property type="match status" value="1"/>
</dbReference>
<dbReference type="GO" id="GO:0072583">
    <property type="term" value="P:clathrin-dependent endocytosis"/>
    <property type="evidence" value="ECO:0007669"/>
    <property type="project" value="InterPro"/>
</dbReference>
<dbReference type="Gene3D" id="1.20.58.150">
    <property type="entry name" value="ANTH domain"/>
    <property type="match status" value="1"/>
</dbReference>
<evidence type="ECO:0000256" key="2">
    <source>
        <dbReference type="ARBA" id="ARBA00004555"/>
    </source>
</evidence>
<dbReference type="SUPFAM" id="SSF89009">
    <property type="entry name" value="GAT-like domain"/>
    <property type="match status" value="1"/>
</dbReference>
<reference evidence="10 11" key="1">
    <citation type="journal article" date="2016" name="Sci. Rep.">
        <title>The genome sequence of the outbreeding globe artichoke constructed de novo incorporating a phase-aware low-pass sequencing strategy of F1 progeny.</title>
        <authorList>
            <person name="Scaglione D."/>
            <person name="Reyes-Chin-Wo S."/>
            <person name="Acquadro A."/>
            <person name="Froenicke L."/>
            <person name="Portis E."/>
            <person name="Beitel C."/>
            <person name="Tirone M."/>
            <person name="Mauro R."/>
            <person name="Lo Monaco A."/>
            <person name="Mauromicale G."/>
            <person name="Faccioli P."/>
            <person name="Cattivelli L."/>
            <person name="Rieseberg L."/>
            <person name="Michelmore R."/>
            <person name="Lanteri S."/>
        </authorList>
    </citation>
    <scope>NUCLEOTIDE SEQUENCE [LARGE SCALE GENOMIC DNA]</scope>
    <source>
        <strain evidence="10">2C</strain>
    </source>
</reference>
<keyword evidence="4" id="KW-0254">Endocytosis</keyword>
<evidence type="ECO:0000256" key="5">
    <source>
        <dbReference type="ARBA" id="ARBA00023034"/>
    </source>
</evidence>
<sequence length="400" mass="45911">MKLLRRASGALKDRSSLLKASLTVRSTLRNPDIGVAVIKATTHDESCVNYRSNQRVFAWVRISDDHLCLVLWAISDRMGRTRTWAVALKGLMLLHGVFCCKVPGIQQIGRLPFDLLNFEDKHGKRRKMSGLNEFICAYYVFLDQKSSFIFLHSQEQRERRVKRQLELLAGNETSDEQKEKSMIQDLIWLQKLQGLLDTLLQIRPKSIQMVNTLVLEAMDCIVVEIYDIFSRICNGIASVLVKVYSAEKNEAEMAFSILQKAKVQHEELLFYFEFCREIGAVNASESPKMEQIPKEGIQELEHIINGESEQSKTDRSPKEEEKSIIVVEYQKSNKNHSRKNSVSSSKTVITDDWELFDEEQKKSYQNIELIDLVSASAKNNASVDHLVRRKIVEVPDLIVF</sequence>
<dbReference type="InterPro" id="IPR008942">
    <property type="entry name" value="ENTH_VHS"/>
</dbReference>
<keyword evidence="5" id="KW-0333">Golgi apparatus</keyword>
<dbReference type="Gene3D" id="1.25.40.90">
    <property type="match status" value="1"/>
</dbReference>
<accession>A0A103XT45</accession>
<evidence type="ECO:0000313" key="11">
    <source>
        <dbReference type="Proteomes" id="UP000243975"/>
    </source>
</evidence>
<keyword evidence="6" id="KW-0472">Membrane</keyword>
<dbReference type="GO" id="GO:0030136">
    <property type="term" value="C:clathrin-coated vesicle"/>
    <property type="evidence" value="ECO:0007669"/>
    <property type="project" value="UniProtKB-SubCell"/>
</dbReference>
<dbReference type="InterPro" id="IPR013809">
    <property type="entry name" value="ENTH"/>
</dbReference>
<evidence type="ECO:0000256" key="3">
    <source>
        <dbReference type="ARBA" id="ARBA00004600"/>
    </source>
</evidence>
<dbReference type="EMBL" id="LEKV01004320">
    <property type="protein sequence ID" value="KVH96383.1"/>
    <property type="molecule type" value="Genomic_DNA"/>
</dbReference>
<dbReference type="Pfam" id="PF07651">
    <property type="entry name" value="ANTH"/>
    <property type="match status" value="1"/>
</dbReference>
<dbReference type="GO" id="GO:0005794">
    <property type="term" value="C:Golgi apparatus"/>
    <property type="evidence" value="ECO:0007669"/>
    <property type="project" value="UniProtKB-SubCell"/>
</dbReference>
<evidence type="ECO:0000256" key="6">
    <source>
        <dbReference type="ARBA" id="ARBA00023136"/>
    </source>
</evidence>
<proteinExistence type="predicted"/>
<gene>
    <name evidence="10" type="ORF">Ccrd_001525</name>
</gene>
<dbReference type="GO" id="GO:0048268">
    <property type="term" value="P:clathrin coat assembly"/>
    <property type="evidence" value="ECO:0007669"/>
    <property type="project" value="InterPro"/>
</dbReference>
<dbReference type="GO" id="GO:0006900">
    <property type="term" value="P:vesicle budding from membrane"/>
    <property type="evidence" value="ECO:0007669"/>
    <property type="project" value="TreeGrafter"/>
</dbReference>
<keyword evidence="7" id="KW-0168">Coated pit</keyword>
<organism evidence="10 11">
    <name type="scientific">Cynara cardunculus var. scolymus</name>
    <name type="common">Globe artichoke</name>
    <name type="synonym">Cynara scolymus</name>
    <dbReference type="NCBI Taxonomy" id="59895"/>
    <lineage>
        <taxon>Eukaryota</taxon>
        <taxon>Viridiplantae</taxon>
        <taxon>Streptophyta</taxon>
        <taxon>Embryophyta</taxon>
        <taxon>Tracheophyta</taxon>
        <taxon>Spermatophyta</taxon>
        <taxon>Magnoliopsida</taxon>
        <taxon>eudicotyledons</taxon>
        <taxon>Gunneridae</taxon>
        <taxon>Pentapetalae</taxon>
        <taxon>asterids</taxon>
        <taxon>campanulids</taxon>
        <taxon>Asterales</taxon>
        <taxon>Asteraceae</taxon>
        <taxon>Carduoideae</taxon>
        <taxon>Cardueae</taxon>
        <taxon>Carduinae</taxon>
        <taxon>Cynara</taxon>
    </lineage>
</organism>
<dbReference type="GO" id="GO:0005545">
    <property type="term" value="F:1-phosphatidylinositol binding"/>
    <property type="evidence" value="ECO:0007669"/>
    <property type="project" value="InterPro"/>
</dbReference>
<dbReference type="OrthoDB" id="682511at2759"/>
<dbReference type="PANTHER" id="PTHR22951:SF112">
    <property type="entry name" value="ANTH DOMAIN, PHOSPHOINOSITIDE-BINDING CLATHRIN ADAPTOR, DOMAIN 2"/>
    <property type="match status" value="1"/>
</dbReference>
<dbReference type="Proteomes" id="UP000243975">
    <property type="component" value="Unassembled WGS sequence"/>
</dbReference>
<evidence type="ECO:0000313" key="10">
    <source>
        <dbReference type="EMBL" id="KVH96383.1"/>
    </source>
</evidence>
<dbReference type="GO" id="GO:0005905">
    <property type="term" value="C:clathrin-coated pit"/>
    <property type="evidence" value="ECO:0007669"/>
    <property type="project" value="UniProtKB-SubCell"/>
</dbReference>
<evidence type="ECO:0000256" key="4">
    <source>
        <dbReference type="ARBA" id="ARBA00022583"/>
    </source>
</evidence>
<evidence type="ECO:0000259" key="9">
    <source>
        <dbReference type="PROSITE" id="PS50942"/>
    </source>
</evidence>
<dbReference type="AlphaFoldDB" id="A0A103XT45"/>
<dbReference type="Gramene" id="KVH96383">
    <property type="protein sequence ID" value="KVH96383"/>
    <property type="gene ID" value="Ccrd_001525"/>
</dbReference>
<dbReference type="InterPro" id="IPR048050">
    <property type="entry name" value="ANTH_N_plant"/>
</dbReference>
<keyword evidence="11" id="KW-1185">Reference proteome</keyword>
<name>A0A103XT45_CYNCS</name>
<evidence type="ECO:0000256" key="1">
    <source>
        <dbReference type="ARBA" id="ARBA00004132"/>
    </source>
</evidence>
<protein>
    <recommendedName>
        <fullName evidence="9">ENTH domain-containing protein</fullName>
    </recommendedName>
</protein>
<dbReference type="CDD" id="cd16987">
    <property type="entry name" value="ANTH_N_AP180_plant"/>
    <property type="match status" value="1"/>
</dbReference>